<keyword evidence="2" id="KW-1185">Reference proteome</keyword>
<name>A0ABW4VSX3_9BACT</name>
<organism evidence="1 2">
    <name type="scientific">Belliella marina</name>
    <dbReference type="NCBI Taxonomy" id="1644146"/>
    <lineage>
        <taxon>Bacteria</taxon>
        <taxon>Pseudomonadati</taxon>
        <taxon>Bacteroidota</taxon>
        <taxon>Cytophagia</taxon>
        <taxon>Cytophagales</taxon>
        <taxon>Cyclobacteriaceae</taxon>
        <taxon>Belliella</taxon>
    </lineage>
</organism>
<protein>
    <submittedName>
        <fullName evidence="1">Uncharacterized protein</fullName>
    </submittedName>
</protein>
<gene>
    <name evidence="1" type="ORF">ACFSKL_21225</name>
</gene>
<accession>A0ABW4VSX3</accession>
<comment type="caution">
    <text evidence="1">The sequence shown here is derived from an EMBL/GenBank/DDBJ whole genome shotgun (WGS) entry which is preliminary data.</text>
</comment>
<dbReference type="EMBL" id="JBHUHR010000046">
    <property type="protein sequence ID" value="MFD2037334.1"/>
    <property type="molecule type" value="Genomic_DNA"/>
</dbReference>
<dbReference type="Proteomes" id="UP001597361">
    <property type="component" value="Unassembled WGS sequence"/>
</dbReference>
<reference evidence="2" key="1">
    <citation type="journal article" date="2019" name="Int. J. Syst. Evol. Microbiol.">
        <title>The Global Catalogue of Microorganisms (GCM) 10K type strain sequencing project: providing services to taxonomists for standard genome sequencing and annotation.</title>
        <authorList>
            <consortium name="The Broad Institute Genomics Platform"/>
            <consortium name="The Broad Institute Genome Sequencing Center for Infectious Disease"/>
            <person name="Wu L."/>
            <person name="Ma J."/>
        </authorList>
    </citation>
    <scope>NUCLEOTIDE SEQUENCE [LARGE SCALE GENOMIC DNA]</scope>
    <source>
        <strain evidence="2">CGMCC 1.15180</strain>
    </source>
</reference>
<dbReference type="RefSeq" id="WP_376889122.1">
    <property type="nucleotide sequence ID" value="NZ_JBHUHR010000046.1"/>
</dbReference>
<evidence type="ECO:0000313" key="1">
    <source>
        <dbReference type="EMBL" id="MFD2037334.1"/>
    </source>
</evidence>
<sequence>MKDDFSGGAPIKSNYTGVEGTPFLYNFERGDIFYSKKDTATNMFIRFNAYEQVLEYLKGEDIWGLTPSQVKGFVVVENQERAFYTSEFKLPNSDKPVFFKVHNLGEIGLLEYIEMKLVEDPGSTYGSLTKKFSPFKVFFILIDGDLIEFKHQKKYLKGIFNEKYSKVQEHMNSYNLNLKNETDLKKLIDFINNS</sequence>
<evidence type="ECO:0000313" key="2">
    <source>
        <dbReference type="Proteomes" id="UP001597361"/>
    </source>
</evidence>
<proteinExistence type="predicted"/>